<keyword evidence="2" id="KW-1185">Reference proteome</keyword>
<dbReference type="Proteomes" id="UP000215158">
    <property type="component" value="Chromosome 2"/>
</dbReference>
<dbReference type="InterPro" id="IPR008727">
    <property type="entry name" value="PAAR_motif"/>
</dbReference>
<accession>A0A248VVJ8</accession>
<evidence type="ECO:0000313" key="2">
    <source>
        <dbReference type="Proteomes" id="UP000215158"/>
    </source>
</evidence>
<dbReference type="CDD" id="cd14744">
    <property type="entry name" value="PAAR_CT_2"/>
    <property type="match status" value="1"/>
</dbReference>
<dbReference type="RefSeq" id="WP_011490773.1">
    <property type="nucleotide sequence ID" value="NZ_CP022990.1"/>
</dbReference>
<dbReference type="Gene3D" id="2.60.200.60">
    <property type="match status" value="1"/>
</dbReference>
<name>A0A248VVJ8_9BURK</name>
<organism evidence="1 2">
    <name type="scientific">Paraburkholderia aromaticivorans</name>
    <dbReference type="NCBI Taxonomy" id="2026199"/>
    <lineage>
        <taxon>Bacteria</taxon>
        <taxon>Pseudomonadati</taxon>
        <taxon>Pseudomonadota</taxon>
        <taxon>Betaproteobacteria</taxon>
        <taxon>Burkholderiales</taxon>
        <taxon>Burkholderiaceae</taxon>
        <taxon>Paraburkholderia</taxon>
    </lineage>
</organism>
<dbReference type="EMBL" id="CP022990">
    <property type="protein sequence ID" value="ASW02380.1"/>
    <property type="molecule type" value="Genomic_DNA"/>
</dbReference>
<proteinExistence type="predicted"/>
<dbReference type="AlphaFoldDB" id="A0A248VVJ8"/>
<sequence>MTRQIIVTGDTLAPFGGEVIEGSEMDNIDGRKIARKSDRVYCAEHGVNPIAEGDDSTLVDDRPVALEGHRASCGCTLVSRQQTLSVA</sequence>
<protein>
    <submittedName>
        <fullName evidence="1">PAAR domain-containing protein</fullName>
    </submittedName>
</protein>
<dbReference type="OrthoDB" id="8565659at2"/>
<gene>
    <name evidence="1" type="ORF">CJU94_30240</name>
</gene>
<reference evidence="1 2" key="1">
    <citation type="submission" date="2017-08" db="EMBL/GenBank/DDBJ databases">
        <title>Identification and genetic characteristics of simultaneous BTEX- and naphthalene-degrading Paraburkholderia sp. BN5 isolated from petroleum-contaminated soil.</title>
        <authorList>
            <person name="Lee Y."/>
            <person name="Jeon C.O."/>
        </authorList>
    </citation>
    <scope>NUCLEOTIDE SEQUENCE [LARGE SCALE GENOMIC DNA]</scope>
    <source>
        <strain evidence="1 2">BN5</strain>
    </source>
</reference>
<dbReference type="Pfam" id="PF05488">
    <property type="entry name" value="PAAR_motif"/>
    <property type="match status" value="1"/>
</dbReference>
<dbReference type="KEGG" id="parb:CJU94_30240"/>
<evidence type="ECO:0000313" key="1">
    <source>
        <dbReference type="EMBL" id="ASW02380.1"/>
    </source>
</evidence>